<accession>A0A9X2YKD6</accession>
<reference evidence="2" key="2">
    <citation type="journal article" date="2022" name="BMC Genomics">
        <title>Comparative genome analysis of mycobacteria focusing on tRNA and non-coding RNA.</title>
        <authorList>
            <person name="Behra P.R.K."/>
            <person name="Pettersson B.M.F."/>
            <person name="Ramesh M."/>
            <person name="Das S."/>
            <person name="Dasgupta S."/>
            <person name="Kirsebom L.A."/>
        </authorList>
    </citation>
    <scope>NUCLEOTIDE SEQUENCE</scope>
    <source>
        <strain evidence="2">DSM 44615</strain>
    </source>
</reference>
<dbReference type="EMBL" id="JACKSJ010000043">
    <property type="protein sequence ID" value="MCV7169359.1"/>
    <property type="molecule type" value="Genomic_DNA"/>
</dbReference>
<gene>
    <name evidence="2" type="ORF">H7I41_05395</name>
</gene>
<evidence type="ECO:0000259" key="1">
    <source>
        <dbReference type="Pfam" id="PF11716"/>
    </source>
</evidence>
<dbReference type="InterPro" id="IPR024344">
    <property type="entry name" value="MDMPI_metal-binding"/>
</dbReference>
<protein>
    <submittedName>
        <fullName evidence="2">TIGR03086 family protein</fullName>
    </submittedName>
</protein>
<dbReference type="InterPro" id="IPR017520">
    <property type="entry name" value="CHP03086"/>
</dbReference>
<name>A0A9X2YKD6_9MYCO</name>
<evidence type="ECO:0000313" key="3">
    <source>
        <dbReference type="Proteomes" id="UP001140293"/>
    </source>
</evidence>
<dbReference type="SUPFAM" id="SSF109854">
    <property type="entry name" value="DinB/YfiT-like putative metalloenzymes"/>
    <property type="match status" value="1"/>
</dbReference>
<reference evidence="2" key="1">
    <citation type="submission" date="2020-07" db="EMBL/GenBank/DDBJ databases">
        <authorList>
            <person name="Pettersson B.M.F."/>
            <person name="Behra P.R.K."/>
            <person name="Ramesh M."/>
            <person name="Das S."/>
            <person name="Dasgupta S."/>
            <person name="Kirsebom L.A."/>
        </authorList>
    </citation>
    <scope>NUCLEOTIDE SEQUENCE</scope>
    <source>
        <strain evidence="2">DSM 44615</strain>
    </source>
</reference>
<feature type="domain" description="Mycothiol-dependent maleylpyruvate isomerase metal-binding" evidence="1">
    <location>
        <begin position="27"/>
        <end position="99"/>
    </location>
</feature>
<dbReference type="InterPro" id="IPR017517">
    <property type="entry name" value="Maleyloyr_isom"/>
</dbReference>
<organism evidence="2 3">
    <name type="scientific">[Mycobacterium] manitobense</name>
    <dbReference type="NCBI Taxonomy" id="190147"/>
    <lineage>
        <taxon>Bacteria</taxon>
        <taxon>Bacillati</taxon>
        <taxon>Actinomycetota</taxon>
        <taxon>Actinomycetes</taxon>
        <taxon>Mycobacteriales</taxon>
        <taxon>Mycobacteriaceae</taxon>
        <taxon>Mycolicibacterium</taxon>
    </lineage>
</organism>
<dbReference type="AlphaFoldDB" id="A0A9X2YKD6"/>
<keyword evidence="3" id="KW-1185">Reference proteome</keyword>
<dbReference type="GO" id="GO:0046872">
    <property type="term" value="F:metal ion binding"/>
    <property type="evidence" value="ECO:0007669"/>
    <property type="project" value="InterPro"/>
</dbReference>
<comment type="caution">
    <text evidence="2">The sequence shown here is derived from an EMBL/GenBank/DDBJ whole genome shotgun (WGS) entry which is preliminary data.</text>
</comment>
<dbReference type="NCBIfam" id="TIGR03086">
    <property type="entry name" value="TIGR03086 family metal-binding protein"/>
    <property type="match status" value="1"/>
</dbReference>
<sequence length="190" mass="20468">MAPDLRPGPDSPPLDELDAAEKSLVVLQQVVHGIAEDDLTKQTPCREYDVASLTDHLLGSITALGGAAGAEFGERDPHDSVERQVILAARPALDAWRRRGLDGKAGSRETPATVLAGILSIEFLVHGWDYAQATGRPFDAPDSLTDYVYDLTRKIITPEGRKTVGFDDPVDVPDDAAPLQRLLAFTGRSV</sequence>
<dbReference type="Proteomes" id="UP001140293">
    <property type="component" value="Unassembled WGS sequence"/>
</dbReference>
<dbReference type="InterPro" id="IPR034660">
    <property type="entry name" value="DinB/YfiT-like"/>
</dbReference>
<dbReference type="NCBIfam" id="TIGR03083">
    <property type="entry name" value="maleylpyruvate isomerase family mycothiol-dependent enzyme"/>
    <property type="match status" value="1"/>
</dbReference>
<dbReference type="Pfam" id="PF11716">
    <property type="entry name" value="MDMPI_N"/>
    <property type="match status" value="1"/>
</dbReference>
<evidence type="ECO:0000313" key="2">
    <source>
        <dbReference type="EMBL" id="MCV7169359.1"/>
    </source>
</evidence>
<dbReference type="RefSeq" id="WP_264011551.1">
    <property type="nucleotide sequence ID" value="NZ_JACKSJ010000043.1"/>
</dbReference>
<proteinExistence type="predicted"/>